<evidence type="ECO:0000256" key="9">
    <source>
        <dbReference type="ARBA" id="ARBA00022989"/>
    </source>
</evidence>
<dbReference type="PRINTS" id="PR01166">
    <property type="entry name" value="CYCOXIDASEII"/>
</dbReference>
<dbReference type="InterPro" id="IPR036257">
    <property type="entry name" value="Cyt_c_oxidase_su2_TM_sf"/>
</dbReference>
<comment type="subcellular location">
    <subcellularLocation>
        <location evidence="1">Membrane</location>
        <topology evidence="1">Multi-pass membrane protein</topology>
    </subcellularLocation>
</comment>
<dbReference type="PANTHER" id="PTHR22888">
    <property type="entry name" value="CYTOCHROME C OXIDASE, SUBUNIT II"/>
    <property type="match status" value="1"/>
</dbReference>
<dbReference type="PROSITE" id="PS50857">
    <property type="entry name" value="COX2_CUA"/>
    <property type="match status" value="1"/>
</dbReference>
<gene>
    <name evidence="14" type="ORF">METZ01_LOCUS240036</name>
</gene>
<keyword evidence="9 12" id="KW-1133">Transmembrane helix</keyword>
<evidence type="ECO:0000256" key="10">
    <source>
        <dbReference type="ARBA" id="ARBA00023008"/>
    </source>
</evidence>
<keyword evidence="6" id="KW-0479">Metal-binding</keyword>
<evidence type="ECO:0000256" key="2">
    <source>
        <dbReference type="ARBA" id="ARBA00007866"/>
    </source>
</evidence>
<feature type="transmembrane region" description="Helical" evidence="12">
    <location>
        <begin position="86"/>
        <end position="107"/>
    </location>
</feature>
<dbReference type="AlphaFoldDB" id="A0A382HJ46"/>
<dbReference type="SUPFAM" id="SSF49503">
    <property type="entry name" value="Cupredoxins"/>
    <property type="match status" value="1"/>
</dbReference>
<dbReference type="InterPro" id="IPR001505">
    <property type="entry name" value="Copper_CuA"/>
</dbReference>
<proteinExistence type="inferred from homology"/>
<dbReference type="EC" id="7.1.1.9" evidence="3"/>
<reference evidence="14" key="1">
    <citation type="submission" date="2018-05" db="EMBL/GenBank/DDBJ databases">
        <authorList>
            <person name="Lanie J.A."/>
            <person name="Ng W.-L."/>
            <person name="Kazmierczak K.M."/>
            <person name="Andrzejewski T.M."/>
            <person name="Davidsen T.M."/>
            <person name="Wayne K.J."/>
            <person name="Tettelin H."/>
            <person name="Glass J.I."/>
            <person name="Rusch D."/>
            <person name="Podicherti R."/>
            <person name="Tsui H.-C.T."/>
            <person name="Winkler M.E."/>
        </authorList>
    </citation>
    <scope>NUCLEOTIDE SEQUENCE</scope>
</reference>
<evidence type="ECO:0000256" key="11">
    <source>
        <dbReference type="ARBA" id="ARBA00023136"/>
    </source>
</evidence>
<evidence type="ECO:0000256" key="6">
    <source>
        <dbReference type="ARBA" id="ARBA00022723"/>
    </source>
</evidence>
<dbReference type="GO" id="GO:0005507">
    <property type="term" value="F:copper ion binding"/>
    <property type="evidence" value="ECO:0007669"/>
    <property type="project" value="InterPro"/>
</dbReference>
<keyword evidence="7" id="KW-1278">Translocase</keyword>
<dbReference type="GO" id="GO:0004129">
    <property type="term" value="F:cytochrome-c oxidase activity"/>
    <property type="evidence" value="ECO:0007669"/>
    <property type="project" value="UniProtKB-EC"/>
</dbReference>
<dbReference type="InterPro" id="IPR045187">
    <property type="entry name" value="CcO_II"/>
</dbReference>
<dbReference type="SUPFAM" id="SSF81464">
    <property type="entry name" value="Cytochrome c oxidase subunit II-like, transmembrane region"/>
    <property type="match status" value="1"/>
</dbReference>
<protein>
    <recommendedName>
        <fullName evidence="3">cytochrome-c oxidase</fullName>
        <ecNumber evidence="3">7.1.1.9</ecNumber>
    </recommendedName>
</protein>
<organism evidence="14">
    <name type="scientific">marine metagenome</name>
    <dbReference type="NCBI Taxonomy" id="408172"/>
    <lineage>
        <taxon>unclassified sequences</taxon>
        <taxon>metagenomes</taxon>
        <taxon>ecological metagenomes</taxon>
    </lineage>
</organism>
<evidence type="ECO:0000256" key="7">
    <source>
        <dbReference type="ARBA" id="ARBA00022967"/>
    </source>
</evidence>
<dbReference type="Gene3D" id="1.10.287.90">
    <property type="match status" value="1"/>
</dbReference>
<dbReference type="Gene3D" id="2.60.40.420">
    <property type="entry name" value="Cupredoxins - blue copper proteins"/>
    <property type="match status" value="1"/>
</dbReference>
<dbReference type="GO" id="GO:0016020">
    <property type="term" value="C:membrane"/>
    <property type="evidence" value="ECO:0007669"/>
    <property type="project" value="UniProtKB-SubCell"/>
</dbReference>
<dbReference type="InterPro" id="IPR008972">
    <property type="entry name" value="Cupredoxin"/>
</dbReference>
<keyword evidence="5 12" id="KW-0812">Transmembrane</keyword>
<keyword evidence="10" id="KW-0186">Copper</keyword>
<feature type="transmembrane region" description="Helical" evidence="12">
    <location>
        <begin position="43"/>
        <end position="65"/>
    </location>
</feature>
<keyword evidence="11 12" id="KW-0472">Membrane</keyword>
<evidence type="ECO:0000256" key="8">
    <source>
        <dbReference type="ARBA" id="ARBA00022982"/>
    </source>
</evidence>
<name>A0A382HJ46_9ZZZZ</name>
<dbReference type="InterPro" id="IPR002429">
    <property type="entry name" value="CcO_II-like_C"/>
</dbReference>
<accession>A0A382HJ46</accession>
<evidence type="ECO:0000256" key="12">
    <source>
        <dbReference type="SAM" id="Phobius"/>
    </source>
</evidence>
<evidence type="ECO:0000256" key="5">
    <source>
        <dbReference type="ARBA" id="ARBA00022692"/>
    </source>
</evidence>
<keyword evidence="8" id="KW-0249">Electron transport</keyword>
<dbReference type="PANTHER" id="PTHR22888:SF9">
    <property type="entry name" value="CYTOCHROME C OXIDASE SUBUNIT 2"/>
    <property type="match status" value="1"/>
</dbReference>
<dbReference type="PROSITE" id="PS00078">
    <property type="entry name" value="COX2"/>
    <property type="match status" value="1"/>
</dbReference>
<feature type="domain" description="Cytochrome oxidase subunit II copper A binding" evidence="13">
    <location>
        <begin position="115"/>
        <end position="257"/>
    </location>
</feature>
<evidence type="ECO:0000256" key="1">
    <source>
        <dbReference type="ARBA" id="ARBA00004141"/>
    </source>
</evidence>
<evidence type="ECO:0000313" key="14">
    <source>
        <dbReference type="EMBL" id="SVB87182.1"/>
    </source>
</evidence>
<dbReference type="GO" id="GO:0042773">
    <property type="term" value="P:ATP synthesis coupled electron transport"/>
    <property type="evidence" value="ECO:0007669"/>
    <property type="project" value="TreeGrafter"/>
</dbReference>
<evidence type="ECO:0000259" key="13">
    <source>
        <dbReference type="PROSITE" id="PS50857"/>
    </source>
</evidence>
<dbReference type="EMBL" id="UINC01061522">
    <property type="protein sequence ID" value="SVB87182.1"/>
    <property type="molecule type" value="Genomic_DNA"/>
</dbReference>
<evidence type="ECO:0000256" key="3">
    <source>
        <dbReference type="ARBA" id="ARBA00012949"/>
    </source>
</evidence>
<dbReference type="Pfam" id="PF00116">
    <property type="entry name" value="COX2"/>
    <property type="match status" value="1"/>
</dbReference>
<sequence>MFPLIVAHIFVLIVVASVAFHFWSPWWWTPVASNWGGMDDTILLTFWVTGAVFIAVCLFMAYCIWRYRYQKDRKAEYKPEDKKLEFHLTWLTTLGVIIMLAPGLVVWHKYVTVPEDALNVEVVAYQWGWKYRLPGEDDILGKTEIKFISDENPFGLNLKDPNGKDDILVDSGDLHLQIDKPVKFLLRSIDVLHNFYVPQFRGKMDMVPGHVTYYWLTPIRTGDFEVLCAEFCGVGHYAMRGRVIVDDEKNYNQWLAQQITFEKMLAQNKIDNKSLKLVKNIE</sequence>
<dbReference type="CDD" id="cd13919">
    <property type="entry name" value="CuRO_HCO_II_like_5"/>
    <property type="match status" value="1"/>
</dbReference>
<comment type="similarity">
    <text evidence="2">Belongs to the cytochrome c oxidase subunit 2 family.</text>
</comment>
<keyword evidence="4" id="KW-0813">Transport</keyword>
<evidence type="ECO:0000256" key="4">
    <source>
        <dbReference type="ARBA" id="ARBA00022448"/>
    </source>
</evidence>